<dbReference type="Proteomes" id="UP000784128">
    <property type="component" value="Unassembled WGS sequence"/>
</dbReference>
<dbReference type="SMART" id="SM00065">
    <property type="entry name" value="GAF"/>
    <property type="match status" value="1"/>
</dbReference>
<dbReference type="InterPro" id="IPR029016">
    <property type="entry name" value="GAF-like_dom_sf"/>
</dbReference>
<dbReference type="EMBL" id="JAHDYS010000012">
    <property type="protein sequence ID" value="MBT1072695.1"/>
    <property type="molecule type" value="Genomic_DNA"/>
</dbReference>
<feature type="domain" description="GAF" evidence="1">
    <location>
        <begin position="94"/>
        <end position="239"/>
    </location>
</feature>
<comment type="caution">
    <text evidence="2">The sequence shown here is derived from an EMBL/GenBank/DDBJ whole genome shotgun (WGS) entry which is preliminary data.</text>
</comment>
<protein>
    <submittedName>
        <fullName evidence="2">GAF domain-containing protein</fullName>
    </submittedName>
</protein>
<reference evidence="2 3" key="1">
    <citation type="submission" date="2021-05" db="EMBL/GenBank/DDBJ databases">
        <title>The draft genome of Geobacter chapellei DSM 13688.</title>
        <authorList>
            <person name="Xu Z."/>
            <person name="Masuda Y."/>
            <person name="Itoh H."/>
            <person name="Senoo K."/>
        </authorList>
    </citation>
    <scope>NUCLEOTIDE SEQUENCE [LARGE SCALE GENOMIC DNA]</scope>
    <source>
        <strain evidence="2 3">DSM 13688</strain>
    </source>
</reference>
<dbReference type="InterPro" id="IPR003018">
    <property type="entry name" value="GAF"/>
</dbReference>
<dbReference type="Gene3D" id="3.30.450.40">
    <property type="match status" value="1"/>
</dbReference>
<accession>A0ABS5UAK5</accession>
<dbReference type="Pfam" id="PF13185">
    <property type="entry name" value="GAF_2"/>
    <property type="match status" value="1"/>
</dbReference>
<evidence type="ECO:0000313" key="3">
    <source>
        <dbReference type="Proteomes" id="UP000784128"/>
    </source>
</evidence>
<gene>
    <name evidence="2" type="ORF">KJB30_12930</name>
</gene>
<dbReference type="RefSeq" id="WP_214299950.1">
    <property type="nucleotide sequence ID" value="NZ_JAHDYS010000012.1"/>
</dbReference>
<keyword evidence="3" id="KW-1185">Reference proteome</keyword>
<evidence type="ECO:0000259" key="1">
    <source>
        <dbReference type="SMART" id="SM00065"/>
    </source>
</evidence>
<name>A0ABS5UAK5_9BACT</name>
<sequence>MQIAARCRKCGRIMNSERIDNYRVKMTCPCGFSDYRTMMEKVKTVNPFYQKANFLPYVESEKGKMVLTMQRANREHMEIISLEEISMLVSSDFELAEVLQSVATKLATQLNASVCNIYLLEEGELVLTATHGFEPEKIGKIRLRLGEGITGTVAREMQPLNLSRASQDPRYKVFPELNEEKYNSMLSFPITDKKDIYGVINLQTTSMRSFPEDEIYFVSIIANLILSAIKLRQKVATSKIARDTNPAA</sequence>
<organism evidence="2 3">
    <name type="scientific">Pelotalea chapellei</name>
    <dbReference type="NCBI Taxonomy" id="44671"/>
    <lineage>
        <taxon>Bacteria</taxon>
        <taxon>Pseudomonadati</taxon>
        <taxon>Thermodesulfobacteriota</taxon>
        <taxon>Desulfuromonadia</taxon>
        <taxon>Geobacterales</taxon>
        <taxon>Geobacteraceae</taxon>
        <taxon>Pelotalea</taxon>
    </lineage>
</organism>
<evidence type="ECO:0000313" key="2">
    <source>
        <dbReference type="EMBL" id="MBT1072695.1"/>
    </source>
</evidence>
<proteinExistence type="predicted"/>
<dbReference type="SUPFAM" id="SSF55781">
    <property type="entry name" value="GAF domain-like"/>
    <property type="match status" value="1"/>
</dbReference>